<evidence type="ECO:0008006" key="5">
    <source>
        <dbReference type="Google" id="ProtNLM"/>
    </source>
</evidence>
<dbReference type="SUPFAM" id="SSF101898">
    <property type="entry name" value="NHL repeat"/>
    <property type="match status" value="1"/>
</dbReference>
<evidence type="ECO:0000256" key="2">
    <source>
        <dbReference type="PROSITE-ProRule" id="PRU00504"/>
    </source>
</evidence>
<keyword evidence="4" id="KW-1185">Reference proteome</keyword>
<protein>
    <recommendedName>
        <fullName evidence="5">SMP-30/Gluconolactonase/LRE-like region domain-containing protein</fullName>
    </recommendedName>
</protein>
<sequence length="399" mass="42419">MSMILFRISKTPYFLFVCILVFFLNCGAVKTESMCDRSSDSYWKFTLLAQILGNDTSPCNGIASECGTLKTGENASLVLGQSDFVSSASGSGLNQLYDPRGVAHDYKGGVWVGDSGNARVLHFSPPLTNGMSPDIVLTAGMSGVSFVTGEPQGGVWVGDQNNHRVIHFPNGVATGGTFDIMLGTGSAGITSNKLYYPMQGAIDLAGGVWVSDYMNYRVLHFSPPLTNSMSADIVIGQTDFITRTLGLAQNKLNYPQGITVDKNNHLWVADSSNQRVLRFSSPFSNGMNADVVLGAPDFTSTGSGTTQDDSFGGPSGVSTDLNGGVWVGDNGNSRALHFSSPFSNGMNADKVLGEPDFVSTNASNIVSAAYVRNPMGLSFSPCNGLWLTDQLSNRVLLFP</sequence>
<organism evidence="3 4">
    <name type="scientific">Leptospira semungkisensis</name>
    <dbReference type="NCBI Taxonomy" id="2484985"/>
    <lineage>
        <taxon>Bacteria</taxon>
        <taxon>Pseudomonadati</taxon>
        <taxon>Spirochaetota</taxon>
        <taxon>Spirochaetia</taxon>
        <taxon>Leptospirales</taxon>
        <taxon>Leptospiraceae</taxon>
        <taxon>Leptospira</taxon>
    </lineage>
</organism>
<comment type="caution">
    <text evidence="3">The sequence shown here is derived from an EMBL/GenBank/DDBJ whole genome shotgun (WGS) entry which is preliminary data.</text>
</comment>
<dbReference type="OrthoDB" id="9799230at2"/>
<dbReference type="Gene3D" id="2.120.10.30">
    <property type="entry name" value="TolB, C-terminal domain"/>
    <property type="match status" value="1"/>
</dbReference>
<evidence type="ECO:0000256" key="1">
    <source>
        <dbReference type="ARBA" id="ARBA00022737"/>
    </source>
</evidence>
<name>A0A4R9FLI0_9LEPT</name>
<proteinExistence type="predicted"/>
<dbReference type="InterPro" id="IPR011042">
    <property type="entry name" value="6-blade_b-propeller_TolB-like"/>
</dbReference>
<accession>A0A4R9FLI0</accession>
<feature type="repeat" description="NHL" evidence="2">
    <location>
        <begin position="239"/>
        <end position="282"/>
    </location>
</feature>
<gene>
    <name evidence="3" type="ORF">EHO59_16895</name>
</gene>
<keyword evidence="1" id="KW-0677">Repeat</keyword>
<dbReference type="PROSITE" id="PS51125">
    <property type="entry name" value="NHL"/>
    <property type="match status" value="2"/>
</dbReference>
<dbReference type="InterPro" id="IPR050952">
    <property type="entry name" value="TRIM-NHL_E3_ligases"/>
</dbReference>
<dbReference type="PANTHER" id="PTHR24104:SF25">
    <property type="entry name" value="PROTEIN LIN-41"/>
    <property type="match status" value="1"/>
</dbReference>
<dbReference type="InterPro" id="IPR001258">
    <property type="entry name" value="NHL_repeat"/>
</dbReference>
<dbReference type="Proteomes" id="UP000297453">
    <property type="component" value="Unassembled WGS sequence"/>
</dbReference>
<dbReference type="PANTHER" id="PTHR24104">
    <property type="entry name" value="E3 UBIQUITIN-PROTEIN LIGASE NHLRC1-RELATED"/>
    <property type="match status" value="1"/>
</dbReference>
<dbReference type="Pfam" id="PF01436">
    <property type="entry name" value="NHL"/>
    <property type="match status" value="1"/>
</dbReference>
<dbReference type="GO" id="GO:0008270">
    <property type="term" value="F:zinc ion binding"/>
    <property type="evidence" value="ECO:0007669"/>
    <property type="project" value="UniProtKB-KW"/>
</dbReference>
<reference evidence="3" key="1">
    <citation type="journal article" date="2019" name="PLoS Negl. Trop. Dis.">
        <title>Revisiting the worldwide diversity of Leptospira species in the environment.</title>
        <authorList>
            <person name="Vincent A.T."/>
            <person name="Schiettekatte O."/>
            <person name="Bourhy P."/>
            <person name="Veyrier F.J."/>
            <person name="Picardeau M."/>
        </authorList>
    </citation>
    <scope>NUCLEOTIDE SEQUENCE [LARGE SCALE GENOMIC DNA]</scope>
    <source>
        <strain evidence="3">SSS9</strain>
    </source>
</reference>
<feature type="repeat" description="NHL" evidence="2">
    <location>
        <begin position="83"/>
        <end position="126"/>
    </location>
</feature>
<dbReference type="Gene3D" id="2.40.10.500">
    <property type="match status" value="1"/>
</dbReference>
<evidence type="ECO:0000313" key="3">
    <source>
        <dbReference type="EMBL" id="TGJ99525.1"/>
    </source>
</evidence>
<dbReference type="AlphaFoldDB" id="A0A4R9FLI0"/>
<dbReference type="CDD" id="cd05819">
    <property type="entry name" value="NHL"/>
    <property type="match status" value="1"/>
</dbReference>
<dbReference type="EMBL" id="RQEP01000019">
    <property type="protein sequence ID" value="TGJ99525.1"/>
    <property type="molecule type" value="Genomic_DNA"/>
</dbReference>
<evidence type="ECO:0000313" key="4">
    <source>
        <dbReference type="Proteomes" id="UP000297453"/>
    </source>
</evidence>